<evidence type="ECO:0000313" key="2">
    <source>
        <dbReference type="EMBL" id="RHZ88837.1"/>
    </source>
</evidence>
<keyword evidence="3" id="KW-1185">Reference proteome</keyword>
<reference evidence="2 3" key="1">
    <citation type="submission" date="2018-08" db="EMBL/GenBank/DDBJ databases">
        <title>Genome and evolution of the arbuscular mycorrhizal fungus Diversispora epigaea (formerly Glomus versiforme) and its bacterial endosymbionts.</title>
        <authorList>
            <person name="Sun X."/>
            <person name="Fei Z."/>
            <person name="Harrison M."/>
        </authorList>
    </citation>
    <scope>NUCLEOTIDE SEQUENCE [LARGE SCALE GENOMIC DNA]</scope>
    <source>
        <strain evidence="2 3">IT104</strain>
    </source>
</reference>
<protein>
    <recommendedName>
        <fullName evidence="1">Jacalin-type lectin domain-containing protein</fullName>
    </recommendedName>
</protein>
<dbReference type="InterPro" id="IPR036404">
    <property type="entry name" value="Jacalin-like_lectin_dom_sf"/>
</dbReference>
<dbReference type="Pfam" id="PF01419">
    <property type="entry name" value="Jacalin"/>
    <property type="match status" value="1"/>
</dbReference>
<evidence type="ECO:0000313" key="3">
    <source>
        <dbReference type="Proteomes" id="UP000266861"/>
    </source>
</evidence>
<dbReference type="PANTHER" id="PTHR21054:SF2">
    <property type="entry name" value="MIP04191P"/>
    <property type="match status" value="1"/>
</dbReference>
<proteinExistence type="predicted"/>
<evidence type="ECO:0000259" key="1">
    <source>
        <dbReference type="PROSITE" id="PS51752"/>
    </source>
</evidence>
<dbReference type="PANTHER" id="PTHR21054">
    <property type="entry name" value="ZINC METALLOPROTEINASE-RELATED"/>
    <property type="match status" value="1"/>
</dbReference>
<dbReference type="InterPro" id="IPR001229">
    <property type="entry name" value="Jacalin-like_lectin_dom"/>
</dbReference>
<dbReference type="GO" id="GO:0005737">
    <property type="term" value="C:cytoplasm"/>
    <property type="evidence" value="ECO:0007669"/>
    <property type="project" value="TreeGrafter"/>
</dbReference>
<dbReference type="InterPro" id="IPR053002">
    <property type="entry name" value="Metalloproteinase_M10B"/>
</dbReference>
<feature type="domain" description="Jacalin-type lectin" evidence="1">
    <location>
        <begin position="546"/>
        <end position="692"/>
    </location>
</feature>
<sequence length="693" mass="78431">MIIPVPSSLSPVLINVKNGEIVHQRILLVYGRAGPKDRDFKSNITVEHHVNNFPSTTWPVFNSHFKSLVHLDPGPNDIKFILDQEPYSSPTTFSPPLTTIITINYIPLLQNPPLHLAILVAKDSNLVIDAPPEKVVNGENNLSSAVAKFRCAAYLWQAFTAEQMDRNGFGKRVFRLEEEWQPDTISGQKHALRQTAKIHIVRSDYTLKEILDPQRAQQYKPPPGEEPSEKESLYDIFSKALKNYGPPFTDPKDNSDNDNSRRRYTAGLILDTQWDPKMKLIRGHAALGGGDNEFRLGIFGSHATHAWPKYLEEVVKCFQDETITDESILANDCGESGTWWKCCNIGIGAMLHEVGHALTCPHSASGIMSRGFNNLNRTFTVQEPKNPHPVKPGDEDGAHWHRCDVIRFRYHPCFRIPCEPSRNCDDLSPDFWPSEDSILICCNSEISLVELNINDRYKGHLEFIDGYRDNDNNYDYDRTISNGNRYRLHNGDVKLSVSEIKQRIGWNPNDIISIKVIGRNQTENTLNDLLKFIDEHQFELPSIGKVLKSSMLGNGNGEKFQVIFKKLPSSTTKTTTKKSSPYLNKITIKYGAFIDSINFYWSDDSVLVMGGNGGHNKYSFTLDRDEKILGIEVRSGWWIDGMMFKTNKKITEWIGGNGGSLHNLMLPENHEMIGIFGTKGELIDGLGIIYREL</sequence>
<dbReference type="AlphaFoldDB" id="A0A397JMI3"/>
<organism evidence="2 3">
    <name type="scientific">Diversispora epigaea</name>
    <dbReference type="NCBI Taxonomy" id="1348612"/>
    <lineage>
        <taxon>Eukaryota</taxon>
        <taxon>Fungi</taxon>
        <taxon>Fungi incertae sedis</taxon>
        <taxon>Mucoromycota</taxon>
        <taxon>Glomeromycotina</taxon>
        <taxon>Glomeromycetes</taxon>
        <taxon>Diversisporales</taxon>
        <taxon>Diversisporaceae</taxon>
        <taxon>Diversispora</taxon>
    </lineage>
</organism>
<dbReference type="OrthoDB" id="74460at2759"/>
<dbReference type="SUPFAM" id="SSF51101">
    <property type="entry name" value="Mannose-binding lectins"/>
    <property type="match status" value="1"/>
</dbReference>
<name>A0A397JMI3_9GLOM</name>
<dbReference type="Gene3D" id="2.100.10.30">
    <property type="entry name" value="Jacalin-like lectin domain"/>
    <property type="match status" value="1"/>
</dbReference>
<dbReference type="Pfam" id="PF12044">
    <property type="entry name" value="Metallopep"/>
    <property type="match status" value="1"/>
</dbReference>
<dbReference type="InterPro" id="IPR021917">
    <property type="entry name" value="Unchr_Zn-peptidase-like"/>
</dbReference>
<comment type="caution">
    <text evidence="2">The sequence shown here is derived from an EMBL/GenBank/DDBJ whole genome shotgun (WGS) entry which is preliminary data.</text>
</comment>
<dbReference type="SMART" id="SM00915">
    <property type="entry name" value="Jacalin"/>
    <property type="match status" value="1"/>
</dbReference>
<dbReference type="PROSITE" id="PS51752">
    <property type="entry name" value="JACALIN_LECTIN"/>
    <property type="match status" value="1"/>
</dbReference>
<dbReference type="EMBL" id="PQFF01000019">
    <property type="protein sequence ID" value="RHZ88837.1"/>
    <property type="molecule type" value="Genomic_DNA"/>
</dbReference>
<gene>
    <name evidence="2" type="ORF">Glove_21g190</name>
</gene>
<dbReference type="Proteomes" id="UP000266861">
    <property type="component" value="Unassembled WGS sequence"/>
</dbReference>
<accession>A0A397JMI3</accession>